<dbReference type="Proteomes" id="UP000230935">
    <property type="component" value="Unassembled WGS sequence"/>
</dbReference>
<accession>A0A2H0W0C6</accession>
<dbReference type="GO" id="GO:0008483">
    <property type="term" value="F:transaminase activity"/>
    <property type="evidence" value="ECO:0007669"/>
    <property type="project" value="TreeGrafter"/>
</dbReference>
<dbReference type="CDD" id="cd00616">
    <property type="entry name" value="AHBA_syn"/>
    <property type="match status" value="1"/>
</dbReference>
<dbReference type="PANTHER" id="PTHR30244:SF34">
    <property type="entry name" value="DTDP-4-AMINO-4,6-DIDEOXYGALACTOSE TRANSAMINASE"/>
    <property type="match status" value="1"/>
</dbReference>
<dbReference type="GO" id="GO:0000271">
    <property type="term" value="P:polysaccharide biosynthetic process"/>
    <property type="evidence" value="ECO:0007669"/>
    <property type="project" value="TreeGrafter"/>
</dbReference>
<dbReference type="Pfam" id="PF01041">
    <property type="entry name" value="DegT_DnrJ_EryC1"/>
    <property type="match status" value="1"/>
</dbReference>
<dbReference type="PANTHER" id="PTHR30244">
    <property type="entry name" value="TRANSAMINASE"/>
    <property type="match status" value="1"/>
</dbReference>
<dbReference type="AlphaFoldDB" id="A0A2H0W0C6"/>
<organism evidence="2 3">
    <name type="scientific">Candidatus Buchananbacteria bacterium CG10_big_fil_rev_8_21_14_0_10_42_9</name>
    <dbReference type="NCBI Taxonomy" id="1974526"/>
    <lineage>
        <taxon>Bacteria</taxon>
        <taxon>Candidatus Buchananiibacteriota</taxon>
    </lineage>
</organism>
<name>A0A2H0W0C6_9BACT</name>
<comment type="caution">
    <text evidence="2">The sequence shown here is derived from an EMBL/GenBank/DDBJ whole genome shotgun (WGS) entry which is preliminary data.</text>
</comment>
<dbReference type="EMBL" id="PEZZ01000035">
    <property type="protein sequence ID" value="PIS04813.1"/>
    <property type="molecule type" value="Genomic_DNA"/>
</dbReference>
<evidence type="ECO:0008006" key="4">
    <source>
        <dbReference type="Google" id="ProtNLM"/>
    </source>
</evidence>
<dbReference type="PIRSF" id="PIRSF000390">
    <property type="entry name" value="PLP_StrS"/>
    <property type="match status" value="1"/>
</dbReference>
<dbReference type="Gene3D" id="3.90.1150.10">
    <property type="entry name" value="Aspartate Aminotransferase, domain 1"/>
    <property type="match status" value="1"/>
</dbReference>
<dbReference type="SUPFAM" id="SSF53383">
    <property type="entry name" value="PLP-dependent transferases"/>
    <property type="match status" value="1"/>
</dbReference>
<dbReference type="InterPro" id="IPR015424">
    <property type="entry name" value="PyrdxlP-dep_Trfase"/>
</dbReference>
<protein>
    <recommendedName>
        <fullName evidence="4">DegT/DnrJ/EryC1/StrS family aminotransferase</fullName>
    </recommendedName>
</protein>
<proteinExistence type="inferred from homology"/>
<keyword evidence="1" id="KW-0663">Pyridoxal phosphate</keyword>
<dbReference type="Gene3D" id="3.40.640.10">
    <property type="entry name" value="Type I PLP-dependent aspartate aminotransferase-like (Major domain)"/>
    <property type="match status" value="1"/>
</dbReference>
<evidence type="ECO:0000313" key="2">
    <source>
        <dbReference type="EMBL" id="PIS04813.1"/>
    </source>
</evidence>
<evidence type="ECO:0000313" key="3">
    <source>
        <dbReference type="Proteomes" id="UP000230935"/>
    </source>
</evidence>
<dbReference type="GO" id="GO:0030170">
    <property type="term" value="F:pyridoxal phosphate binding"/>
    <property type="evidence" value="ECO:0007669"/>
    <property type="project" value="TreeGrafter"/>
</dbReference>
<dbReference type="InterPro" id="IPR000653">
    <property type="entry name" value="DegT/StrS_aminotransferase"/>
</dbReference>
<reference evidence="3" key="1">
    <citation type="submission" date="2017-09" db="EMBL/GenBank/DDBJ databases">
        <title>Depth-based differentiation of microbial function through sediment-hosted aquifers and enrichment of novel symbionts in the deep terrestrial subsurface.</title>
        <authorList>
            <person name="Probst A.J."/>
            <person name="Ladd B."/>
            <person name="Jarett J.K."/>
            <person name="Geller-Mcgrath D.E."/>
            <person name="Sieber C.M.K."/>
            <person name="Emerson J.B."/>
            <person name="Anantharaman K."/>
            <person name="Thomas B.C."/>
            <person name="Malmstrom R."/>
            <person name="Stieglmeier M."/>
            <person name="Klingl A."/>
            <person name="Woyke T."/>
            <person name="Ryan C.M."/>
            <person name="Banfield J.F."/>
        </authorList>
    </citation>
    <scope>NUCLEOTIDE SEQUENCE [LARGE SCALE GENOMIC DNA]</scope>
</reference>
<dbReference type="InterPro" id="IPR015422">
    <property type="entry name" value="PyrdxlP-dep_Trfase_small"/>
</dbReference>
<gene>
    <name evidence="2" type="ORF">COT81_04675</name>
</gene>
<dbReference type="InterPro" id="IPR015421">
    <property type="entry name" value="PyrdxlP-dep_Trfase_major"/>
</dbReference>
<sequence>MPVNKSQLGVGSLEISPLAKRYINQVLSSKRLSYGPFIQRFERQFSQAHGAKFGVMVNSGTGALRIAVACLKEVEKWQDGDEVICPAITFVATANVIVDHNLKPVFVDVDSQTYNIDPDKIEAKITKHTKAIMAVHLFGQPAAMDKILKIASKYKLKVIEDSAETMYAKYQGKRVGSFGDIACFSTYVAHLIVTGVGGLALTSNKKYAEVLRSLANHGRDNIYISIDDDEGKFGRDLQEVISRRFNFVRPGYSFRVTELEGALGCAQLKTINKTIATRRKNASYLISCLKDLEKDLQLPIRAKGAEHSFMIFPIAIKKGSRANKQSLVYALEKKGIETRDMFPLITQPFYKKTYKLKENNFPVAKWINSNGFYIGCHQGMRKAELDYIVKTVKDYIAKL</sequence>
<comment type="similarity">
    <text evidence="1">Belongs to the DegT/DnrJ/EryC1 family.</text>
</comment>
<evidence type="ECO:0000256" key="1">
    <source>
        <dbReference type="RuleBase" id="RU004508"/>
    </source>
</evidence>